<dbReference type="PANTHER" id="PTHR23024">
    <property type="entry name" value="ARYLACETAMIDE DEACETYLASE"/>
    <property type="match status" value="1"/>
</dbReference>
<dbReference type="EMBL" id="NKQK01000003">
    <property type="protein sequence ID" value="PSS32412.1"/>
    <property type="molecule type" value="Genomic_DNA"/>
</dbReference>
<organism evidence="4 5">
    <name type="scientific">Actinidia chinensis var. chinensis</name>
    <name type="common">Chinese soft-hair kiwi</name>
    <dbReference type="NCBI Taxonomy" id="1590841"/>
    <lineage>
        <taxon>Eukaryota</taxon>
        <taxon>Viridiplantae</taxon>
        <taxon>Streptophyta</taxon>
        <taxon>Embryophyta</taxon>
        <taxon>Tracheophyta</taxon>
        <taxon>Spermatophyta</taxon>
        <taxon>Magnoliopsida</taxon>
        <taxon>eudicotyledons</taxon>
        <taxon>Gunneridae</taxon>
        <taxon>Pentapetalae</taxon>
        <taxon>asterids</taxon>
        <taxon>Ericales</taxon>
        <taxon>Actinidiaceae</taxon>
        <taxon>Actinidia</taxon>
    </lineage>
</organism>
<evidence type="ECO:0000256" key="1">
    <source>
        <dbReference type="ARBA" id="ARBA00010515"/>
    </source>
</evidence>
<dbReference type="InterPro" id="IPR029058">
    <property type="entry name" value="AB_hydrolase_fold"/>
</dbReference>
<dbReference type="InParanoid" id="A0A2R6RQW3"/>
<dbReference type="Gene3D" id="3.40.50.1820">
    <property type="entry name" value="alpha/beta hydrolase"/>
    <property type="match status" value="1"/>
</dbReference>
<dbReference type="InterPro" id="IPR050466">
    <property type="entry name" value="Carboxylest/Gibb_receptor"/>
</dbReference>
<gene>
    <name evidence="4" type="ORF">CEY00_Acc02711</name>
</gene>
<dbReference type="AlphaFoldDB" id="A0A2R6RQW3"/>
<keyword evidence="2" id="KW-0378">Hydrolase</keyword>
<dbReference type="STRING" id="1590841.A0A2R6RQW3"/>
<dbReference type="OrthoDB" id="408631at2759"/>
<dbReference type="Pfam" id="PF07859">
    <property type="entry name" value="Abhydrolase_3"/>
    <property type="match status" value="1"/>
</dbReference>
<reference evidence="4 5" key="1">
    <citation type="submission" date="2017-07" db="EMBL/GenBank/DDBJ databases">
        <title>An improved, manually edited Actinidia chinensis var. chinensis (kiwifruit) genome highlights the challenges associated with draft genomes and gene prediction in plants.</title>
        <authorList>
            <person name="Pilkington S."/>
            <person name="Crowhurst R."/>
            <person name="Hilario E."/>
            <person name="Nardozza S."/>
            <person name="Fraser L."/>
            <person name="Peng Y."/>
            <person name="Gunaseelan K."/>
            <person name="Simpson R."/>
            <person name="Tahir J."/>
            <person name="Deroles S."/>
            <person name="Templeton K."/>
            <person name="Luo Z."/>
            <person name="Davy M."/>
            <person name="Cheng C."/>
            <person name="Mcneilage M."/>
            <person name="Scaglione D."/>
            <person name="Liu Y."/>
            <person name="Zhang Q."/>
            <person name="Datson P."/>
            <person name="De Silva N."/>
            <person name="Gardiner S."/>
            <person name="Bassett H."/>
            <person name="Chagne D."/>
            <person name="Mccallum J."/>
            <person name="Dzierzon H."/>
            <person name="Deng C."/>
            <person name="Wang Y.-Y."/>
            <person name="Barron N."/>
            <person name="Manako K."/>
            <person name="Bowen J."/>
            <person name="Foster T."/>
            <person name="Erridge Z."/>
            <person name="Tiffin H."/>
            <person name="Waite C."/>
            <person name="Davies K."/>
            <person name="Grierson E."/>
            <person name="Laing W."/>
            <person name="Kirk R."/>
            <person name="Chen X."/>
            <person name="Wood M."/>
            <person name="Montefiori M."/>
            <person name="Brummell D."/>
            <person name="Schwinn K."/>
            <person name="Catanach A."/>
            <person name="Fullerton C."/>
            <person name="Li D."/>
            <person name="Meiyalaghan S."/>
            <person name="Nieuwenhuizen N."/>
            <person name="Read N."/>
            <person name="Prakash R."/>
            <person name="Hunter D."/>
            <person name="Zhang H."/>
            <person name="Mckenzie M."/>
            <person name="Knabel M."/>
            <person name="Harris A."/>
            <person name="Allan A."/>
            <person name="Chen A."/>
            <person name="Janssen B."/>
            <person name="Plunkett B."/>
            <person name="Dwamena C."/>
            <person name="Voogd C."/>
            <person name="Leif D."/>
            <person name="Lafferty D."/>
            <person name="Souleyre E."/>
            <person name="Varkonyi-Gasic E."/>
            <person name="Gambi F."/>
            <person name="Hanley J."/>
            <person name="Yao J.-L."/>
            <person name="Cheung J."/>
            <person name="David K."/>
            <person name="Warren B."/>
            <person name="Marsh K."/>
            <person name="Snowden K."/>
            <person name="Lin-Wang K."/>
            <person name="Brian L."/>
            <person name="Martinez-Sanchez M."/>
            <person name="Wang M."/>
            <person name="Ileperuma N."/>
            <person name="Macnee N."/>
            <person name="Campin R."/>
            <person name="Mcatee P."/>
            <person name="Drummond R."/>
            <person name="Espley R."/>
            <person name="Ireland H."/>
            <person name="Wu R."/>
            <person name="Atkinson R."/>
            <person name="Karunairetnam S."/>
            <person name="Bulley S."/>
            <person name="Chunkath S."/>
            <person name="Hanley Z."/>
            <person name="Storey R."/>
            <person name="Thrimawithana A."/>
            <person name="Thomson S."/>
            <person name="David C."/>
            <person name="Testolin R."/>
        </authorList>
    </citation>
    <scope>NUCLEOTIDE SEQUENCE [LARGE SCALE GENOMIC DNA]</scope>
    <source>
        <strain evidence="5">cv. Red5</strain>
        <tissue evidence="4">Young leaf</tissue>
    </source>
</reference>
<evidence type="ECO:0000313" key="5">
    <source>
        <dbReference type="Proteomes" id="UP000241394"/>
    </source>
</evidence>
<reference evidence="5" key="2">
    <citation type="journal article" date="2018" name="BMC Genomics">
        <title>A manually annotated Actinidia chinensis var. chinensis (kiwifruit) genome highlights the challenges associated with draft genomes and gene prediction in plants.</title>
        <authorList>
            <person name="Pilkington S.M."/>
            <person name="Crowhurst R."/>
            <person name="Hilario E."/>
            <person name="Nardozza S."/>
            <person name="Fraser L."/>
            <person name="Peng Y."/>
            <person name="Gunaseelan K."/>
            <person name="Simpson R."/>
            <person name="Tahir J."/>
            <person name="Deroles S.C."/>
            <person name="Templeton K."/>
            <person name="Luo Z."/>
            <person name="Davy M."/>
            <person name="Cheng C."/>
            <person name="McNeilage M."/>
            <person name="Scaglione D."/>
            <person name="Liu Y."/>
            <person name="Zhang Q."/>
            <person name="Datson P."/>
            <person name="De Silva N."/>
            <person name="Gardiner S.E."/>
            <person name="Bassett H."/>
            <person name="Chagne D."/>
            <person name="McCallum J."/>
            <person name="Dzierzon H."/>
            <person name="Deng C."/>
            <person name="Wang Y.Y."/>
            <person name="Barron L."/>
            <person name="Manako K."/>
            <person name="Bowen J."/>
            <person name="Foster T.M."/>
            <person name="Erridge Z.A."/>
            <person name="Tiffin H."/>
            <person name="Waite C.N."/>
            <person name="Davies K.M."/>
            <person name="Grierson E.P."/>
            <person name="Laing W.A."/>
            <person name="Kirk R."/>
            <person name="Chen X."/>
            <person name="Wood M."/>
            <person name="Montefiori M."/>
            <person name="Brummell D.A."/>
            <person name="Schwinn K.E."/>
            <person name="Catanach A."/>
            <person name="Fullerton C."/>
            <person name="Li D."/>
            <person name="Meiyalaghan S."/>
            <person name="Nieuwenhuizen N."/>
            <person name="Read N."/>
            <person name="Prakash R."/>
            <person name="Hunter D."/>
            <person name="Zhang H."/>
            <person name="McKenzie M."/>
            <person name="Knabel M."/>
            <person name="Harris A."/>
            <person name="Allan A.C."/>
            <person name="Gleave A."/>
            <person name="Chen A."/>
            <person name="Janssen B.J."/>
            <person name="Plunkett B."/>
            <person name="Ampomah-Dwamena C."/>
            <person name="Voogd C."/>
            <person name="Leif D."/>
            <person name="Lafferty D."/>
            <person name="Souleyre E.J.F."/>
            <person name="Varkonyi-Gasic E."/>
            <person name="Gambi F."/>
            <person name="Hanley J."/>
            <person name="Yao J.L."/>
            <person name="Cheung J."/>
            <person name="David K.M."/>
            <person name="Warren B."/>
            <person name="Marsh K."/>
            <person name="Snowden K.C."/>
            <person name="Lin-Wang K."/>
            <person name="Brian L."/>
            <person name="Martinez-Sanchez M."/>
            <person name="Wang M."/>
            <person name="Ileperuma N."/>
            <person name="Macnee N."/>
            <person name="Campin R."/>
            <person name="McAtee P."/>
            <person name="Drummond R.S.M."/>
            <person name="Espley R.V."/>
            <person name="Ireland H.S."/>
            <person name="Wu R."/>
            <person name="Atkinson R.G."/>
            <person name="Karunairetnam S."/>
            <person name="Bulley S."/>
            <person name="Chunkath S."/>
            <person name="Hanley Z."/>
            <person name="Storey R."/>
            <person name="Thrimawithana A.H."/>
            <person name="Thomson S."/>
            <person name="David C."/>
            <person name="Testolin R."/>
            <person name="Huang H."/>
            <person name="Hellens R.P."/>
            <person name="Schaffer R.J."/>
        </authorList>
    </citation>
    <scope>NUCLEOTIDE SEQUENCE [LARGE SCALE GENOMIC DNA]</scope>
    <source>
        <strain evidence="5">cv. Red5</strain>
    </source>
</reference>
<evidence type="ECO:0000313" key="4">
    <source>
        <dbReference type="EMBL" id="PSS32412.1"/>
    </source>
</evidence>
<comment type="similarity">
    <text evidence="1">Belongs to the 'GDXG' lipolytic enzyme family.</text>
</comment>
<dbReference type="GO" id="GO:0016787">
    <property type="term" value="F:hydrolase activity"/>
    <property type="evidence" value="ECO:0007669"/>
    <property type="project" value="UniProtKB-KW"/>
</dbReference>
<keyword evidence="5" id="KW-1185">Reference proteome</keyword>
<name>A0A2R6RQW3_ACTCC</name>
<dbReference type="Gramene" id="PSS32412">
    <property type="protein sequence ID" value="PSS32412"/>
    <property type="gene ID" value="CEY00_Acc02711"/>
</dbReference>
<feature type="domain" description="Alpha/beta hydrolase fold-3" evidence="3">
    <location>
        <begin position="86"/>
        <end position="307"/>
    </location>
</feature>
<dbReference type="Proteomes" id="UP000241394">
    <property type="component" value="Chromosome LG3"/>
</dbReference>
<dbReference type="SUPFAM" id="SSF53474">
    <property type="entry name" value="alpha/beta-Hydrolases"/>
    <property type="match status" value="1"/>
</dbReference>
<accession>A0A2R6RQW3</accession>
<protein>
    <submittedName>
        <fullName evidence="4">Carboxylesterase</fullName>
    </submittedName>
</protein>
<dbReference type="PROSITE" id="PS01173">
    <property type="entry name" value="LIPASE_GDXG_HIS"/>
    <property type="match status" value="1"/>
</dbReference>
<dbReference type="OMA" id="SDACWRI"/>
<comment type="caution">
    <text evidence="4">The sequence shown here is derived from an EMBL/GenBank/DDBJ whole genome shotgun (WGS) entry which is preliminary data.</text>
</comment>
<dbReference type="InterPro" id="IPR013094">
    <property type="entry name" value="AB_hydrolase_3"/>
</dbReference>
<sequence>MSSDHQTTTASSDPKSKLFNEFPIIVNPDGTVTRVSQFPSTAASPDPSSSSPVLTKDLALNPLHNTFVRLFLPRHALYNSAKLPIVVYFHGGGFILFSAASTIFHNFCGEMAVHVGVVIASVDYRLAPEHRLPAAYDDAMEALHWIKDSRDEWLTNFADLSNCFIAGDSAGGNIAYHAGLRAAAVADDLLPLKIKGLVLDEPGFTGSERTESELRLANDAHLPTIVIDLIWELSLPKGADRDHEYCNPTAEGESSPSWDKIRSLGCRVMVVGCDGDPMIVRHVALVEWLKKMGVEVVAHFDAGGHHALKLKDPNRAKEYYVILKKFVESRTIKL</sequence>
<evidence type="ECO:0000256" key="2">
    <source>
        <dbReference type="ARBA" id="ARBA00022801"/>
    </source>
</evidence>
<dbReference type="FunCoup" id="A0A2R6RQW3">
    <property type="interactions" value="420"/>
</dbReference>
<proteinExistence type="inferred from homology"/>
<dbReference type="PANTHER" id="PTHR23024:SF654">
    <property type="entry name" value="RECEPTOR GID1, PUTATIVE-RELATED"/>
    <property type="match status" value="1"/>
</dbReference>
<evidence type="ECO:0000259" key="3">
    <source>
        <dbReference type="Pfam" id="PF07859"/>
    </source>
</evidence>
<dbReference type="InterPro" id="IPR002168">
    <property type="entry name" value="Lipase_GDXG_HIS_AS"/>
</dbReference>